<dbReference type="NCBIfam" id="TIGR00756">
    <property type="entry name" value="PPR"/>
    <property type="match status" value="4"/>
</dbReference>
<dbReference type="PROSITE" id="PS51375">
    <property type="entry name" value="PPR"/>
    <property type="match status" value="3"/>
</dbReference>
<comment type="caution">
    <text evidence="3">The sequence shown here is derived from an EMBL/GenBank/DDBJ whole genome shotgun (WGS) entry which is preliminary data.</text>
</comment>
<proteinExistence type="predicted"/>
<sequence>MERKKFLCQFVWALRRHRTSFPTLLSGSCSELLSNANVTNGALERSGGRRVPLSFLTDGEHQDLKFVYLRGVFCGYALKLADCRYLIDFANSVIEWFANRHAYSLLDEMPDPKLIWGTRKISSHINSGHAELGLLEFRRLCDSGLRPNEYGLSLALKASRFAGQPTIGKLLHGAAIKAGFEANPFCSTSILDLYCKFDSLRDARRFFDNSALKCEALWNSLIDGYSRHPESKEPISLFHQMLLSSASPNCFTYTILTKFGTANLDVAFLRFLHGRVIKNGFWSDCFVGGALINSYAKFGELTDACRLFWAMEEQDHVIWCALLAGLQQNGESDLALDLYLKFVSESRKLDPFMFATLFNLSSDIGALGLGLQLHSCLVKSGYEIDSFIGGALIGMYACFGMFQDAYRSFLGTAEKNEIIYSTMIHAFVCEFDFLAAVDMMLEMRKKDMVLDHSTLASMVRAFSFLNMFEEAKAIHCRIVKTMVDQDLVMGNCLVEMYSSFGAVDEAIKVFMAIKVPNEFSWTSLITCYVESKRHKEAFKLFSMMQNLGSPKPNEYTLVVALQASSGLPGTSQGKQTHGVIIKTGFCLHSYVESQLIRMYVEHGCMDDASLIFLNMQVKDIVSWSTMMASYAQLGLGEKALKIFLQYKEGPSDIDESILSSCLSACSCLTLIAMGRCIHGTCVRTGYDSNLQVGGAIIDMYCKCGSIMDACKFFDEMSEHNVVSYTAMISGYSQHGLVLNALHLFEVMKESGVKPDGVTFVRILSACSHFGLVKEGWEYFESITEYGLEKTMNHYACMVDLLGRAGLVDKAEDFINNAPFSLKGFLWRTLLGACSKYGDIKNGGRIAEILFKSEPNNSSNYVICSNLYASDSMWDHSLEVKCKMKEEFMKKRPGHSWIA</sequence>
<feature type="repeat" description="PPR" evidence="2">
    <location>
        <begin position="720"/>
        <end position="754"/>
    </location>
</feature>
<keyword evidence="4" id="KW-1185">Reference proteome</keyword>
<organism evidence="3 4">
    <name type="scientific">Platanthera guangdongensis</name>
    <dbReference type="NCBI Taxonomy" id="2320717"/>
    <lineage>
        <taxon>Eukaryota</taxon>
        <taxon>Viridiplantae</taxon>
        <taxon>Streptophyta</taxon>
        <taxon>Embryophyta</taxon>
        <taxon>Tracheophyta</taxon>
        <taxon>Spermatophyta</taxon>
        <taxon>Magnoliopsida</taxon>
        <taxon>Liliopsida</taxon>
        <taxon>Asparagales</taxon>
        <taxon>Orchidaceae</taxon>
        <taxon>Orchidoideae</taxon>
        <taxon>Orchideae</taxon>
        <taxon>Orchidinae</taxon>
        <taxon>Platanthera</taxon>
    </lineage>
</organism>
<keyword evidence="1" id="KW-0677">Repeat</keyword>
<dbReference type="PROSITE" id="PS51257">
    <property type="entry name" value="PROKAR_LIPOPROTEIN"/>
    <property type="match status" value="1"/>
</dbReference>
<dbReference type="Proteomes" id="UP001412067">
    <property type="component" value="Unassembled WGS sequence"/>
</dbReference>
<dbReference type="InterPro" id="IPR002885">
    <property type="entry name" value="PPR_rpt"/>
</dbReference>
<evidence type="ECO:0000256" key="1">
    <source>
        <dbReference type="ARBA" id="ARBA00022737"/>
    </source>
</evidence>
<reference evidence="3 4" key="1">
    <citation type="journal article" date="2022" name="Nat. Plants">
        <title>Genomes of leafy and leafless Platanthera orchids illuminate the evolution of mycoheterotrophy.</title>
        <authorList>
            <person name="Li M.H."/>
            <person name="Liu K.W."/>
            <person name="Li Z."/>
            <person name="Lu H.C."/>
            <person name="Ye Q.L."/>
            <person name="Zhang D."/>
            <person name="Wang J.Y."/>
            <person name="Li Y.F."/>
            <person name="Zhong Z.M."/>
            <person name="Liu X."/>
            <person name="Yu X."/>
            <person name="Liu D.K."/>
            <person name="Tu X.D."/>
            <person name="Liu B."/>
            <person name="Hao Y."/>
            <person name="Liao X.Y."/>
            <person name="Jiang Y.T."/>
            <person name="Sun W.H."/>
            <person name="Chen J."/>
            <person name="Chen Y.Q."/>
            <person name="Ai Y."/>
            <person name="Zhai J.W."/>
            <person name="Wu S.S."/>
            <person name="Zhou Z."/>
            <person name="Hsiao Y.Y."/>
            <person name="Wu W.L."/>
            <person name="Chen Y.Y."/>
            <person name="Lin Y.F."/>
            <person name="Hsu J.L."/>
            <person name="Li C.Y."/>
            <person name="Wang Z.W."/>
            <person name="Zhao X."/>
            <person name="Zhong W.Y."/>
            <person name="Ma X.K."/>
            <person name="Ma L."/>
            <person name="Huang J."/>
            <person name="Chen G.Z."/>
            <person name="Huang M.Z."/>
            <person name="Huang L."/>
            <person name="Peng D.H."/>
            <person name="Luo Y.B."/>
            <person name="Zou S.Q."/>
            <person name="Chen S.P."/>
            <person name="Lan S."/>
            <person name="Tsai W.C."/>
            <person name="Van de Peer Y."/>
            <person name="Liu Z.J."/>
        </authorList>
    </citation>
    <scope>NUCLEOTIDE SEQUENCE [LARGE SCALE GENOMIC DNA]</scope>
    <source>
        <strain evidence="3">Lor288</strain>
    </source>
</reference>
<evidence type="ECO:0000256" key="2">
    <source>
        <dbReference type="PROSITE-ProRule" id="PRU00708"/>
    </source>
</evidence>
<dbReference type="Pfam" id="PF13041">
    <property type="entry name" value="PPR_2"/>
    <property type="match status" value="3"/>
</dbReference>
<protein>
    <submittedName>
        <fullName evidence="3">Pentatricopeptide repeat-containing protein</fullName>
    </submittedName>
</protein>
<dbReference type="Pfam" id="PF01535">
    <property type="entry name" value="PPR"/>
    <property type="match status" value="4"/>
</dbReference>
<dbReference type="InterPro" id="IPR046848">
    <property type="entry name" value="E_motif"/>
</dbReference>
<evidence type="ECO:0000313" key="3">
    <source>
        <dbReference type="EMBL" id="KAK8955801.1"/>
    </source>
</evidence>
<dbReference type="EMBL" id="JBBWWR010000013">
    <property type="protein sequence ID" value="KAK8955801.1"/>
    <property type="molecule type" value="Genomic_DNA"/>
</dbReference>
<feature type="repeat" description="PPR" evidence="2">
    <location>
        <begin position="517"/>
        <end position="551"/>
    </location>
</feature>
<evidence type="ECO:0000313" key="4">
    <source>
        <dbReference type="Proteomes" id="UP001412067"/>
    </source>
</evidence>
<dbReference type="Pfam" id="PF20431">
    <property type="entry name" value="E_motif"/>
    <property type="match status" value="1"/>
</dbReference>
<gene>
    <name evidence="3" type="primary">PCMP-H35</name>
    <name evidence="3" type="ORF">KSP40_PGU012827</name>
</gene>
<dbReference type="Gene3D" id="1.25.40.10">
    <property type="entry name" value="Tetratricopeptide repeat domain"/>
    <property type="match status" value="5"/>
</dbReference>
<dbReference type="PANTHER" id="PTHR47926:SF347">
    <property type="entry name" value="PENTATRICOPEPTIDE REPEAT-CONTAINING PROTEIN"/>
    <property type="match status" value="1"/>
</dbReference>
<accession>A0ABR2LZY9</accession>
<name>A0ABR2LZY9_9ASPA</name>
<dbReference type="InterPro" id="IPR011990">
    <property type="entry name" value="TPR-like_helical_dom_sf"/>
</dbReference>
<feature type="repeat" description="PPR" evidence="2">
    <location>
        <begin position="214"/>
        <end position="248"/>
    </location>
</feature>
<dbReference type="PANTHER" id="PTHR47926">
    <property type="entry name" value="PENTATRICOPEPTIDE REPEAT-CONTAINING PROTEIN"/>
    <property type="match status" value="1"/>
</dbReference>
<dbReference type="InterPro" id="IPR046960">
    <property type="entry name" value="PPR_At4g14850-like_plant"/>
</dbReference>